<dbReference type="InterPro" id="IPR001584">
    <property type="entry name" value="Integrase_cat-core"/>
</dbReference>
<gene>
    <name evidence="4" type="primary">K02A2.6_0</name>
    <name evidence="4" type="ORF">E2C01_062326</name>
</gene>
<dbReference type="PANTHER" id="PTHR37984">
    <property type="entry name" value="PROTEIN CBG26694"/>
    <property type="match status" value="1"/>
</dbReference>
<feature type="domain" description="Integrase catalytic" evidence="3">
    <location>
        <begin position="178"/>
        <end position="283"/>
    </location>
</feature>
<keyword evidence="5" id="KW-1185">Reference proteome</keyword>
<dbReference type="InterPro" id="IPR036397">
    <property type="entry name" value="RNaseH_sf"/>
</dbReference>
<organism evidence="4 5">
    <name type="scientific">Portunus trituberculatus</name>
    <name type="common">Swimming crab</name>
    <name type="synonym">Neptunus trituberculatus</name>
    <dbReference type="NCBI Taxonomy" id="210409"/>
    <lineage>
        <taxon>Eukaryota</taxon>
        <taxon>Metazoa</taxon>
        <taxon>Ecdysozoa</taxon>
        <taxon>Arthropoda</taxon>
        <taxon>Crustacea</taxon>
        <taxon>Multicrustacea</taxon>
        <taxon>Malacostraca</taxon>
        <taxon>Eumalacostraca</taxon>
        <taxon>Eucarida</taxon>
        <taxon>Decapoda</taxon>
        <taxon>Pleocyemata</taxon>
        <taxon>Brachyura</taxon>
        <taxon>Eubrachyura</taxon>
        <taxon>Portunoidea</taxon>
        <taxon>Portunidae</taxon>
        <taxon>Portuninae</taxon>
        <taxon>Portunus</taxon>
    </lineage>
</organism>
<accession>A0A5B7H656</accession>
<dbReference type="OrthoDB" id="6372335at2759"/>
<evidence type="ECO:0000313" key="4">
    <source>
        <dbReference type="EMBL" id="MPC68131.1"/>
    </source>
</evidence>
<reference evidence="4 5" key="1">
    <citation type="submission" date="2019-05" db="EMBL/GenBank/DDBJ databases">
        <title>Another draft genome of Portunus trituberculatus and its Hox gene families provides insights of decapod evolution.</title>
        <authorList>
            <person name="Jeong J.-H."/>
            <person name="Song I."/>
            <person name="Kim S."/>
            <person name="Choi T."/>
            <person name="Kim D."/>
            <person name="Ryu S."/>
            <person name="Kim W."/>
        </authorList>
    </citation>
    <scope>NUCLEOTIDE SEQUENCE [LARGE SCALE GENOMIC DNA]</scope>
    <source>
        <tissue evidence="4">Muscle</tissue>
    </source>
</reference>
<dbReference type="Proteomes" id="UP000324222">
    <property type="component" value="Unassembled WGS sequence"/>
</dbReference>
<comment type="caution">
    <text evidence="4">The sequence shown here is derived from an EMBL/GenBank/DDBJ whole genome shotgun (WGS) entry which is preliminary data.</text>
</comment>
<dbReference type="InterPro" id="IPR041588">
    <property type="entry name" value="Integrase_H2C2"/>
</dbReference>
<dbReference type="Gene3D" id="3.30.420.10">
    <property type="entry name" value="Ribonuclease H-like superfamily/Ribonuclease H"/>
    <property type="match status" value="1"/>
</dbReference>
<evidence type="ECO:0000256" key="2">
    <source>
        <dbReference type="SAM" id="MobiDB-lite"/>
    </source>
</evidence>
<dbReference type="EC" id="2.7.7.49" evidence="1"/>
<dbReference type="SUPFAM" id="SSF53098">
    <property type="entry name" value="Ribonuclease H-like"/>
    <property type="match status" value="1"/>
</dbReference>
<dbReference type="InterPro" id="IPR050951">
    <property type="entry name" value="Retrovirus_Pol_polyprotein"/>
</dbReference>
<dbReference type="GO" id="GO:0003964">
    <property type="term" value="F:RNA-directed DNA polymerase activity"/>
    <property type="evidence" value="ECO:0007669"/>
    <property type="project" value="UniProtKB-EC"/>
</dbReference>
<dbReference type="Pfam" id="PF17921">
    <property type="entry name" value="Integrase_H2C2"/>
    <property type="match status" value="1"/>
</dbReference>
<dbReference type="Gene3D" id="1.10.340.70">
    <property type="match status" value="1"/>
</dbReference>
<feature type="region of interest" description="Disordered" evidence="2">
    <location>
        <begin position="1"/>
        <end position="22"/>
    </location>
</feature>
<dbReference type="InterPro" id="IPR012337">
    <property type="entry name" value="RNaseH-like_sf"/>
</dbReference>
<evidence type="ECO:0000256" key="1">
    <source>
        <dbReference type="ARBA" id="ARBA00012493"/>
    </source>
</evidence>
<evidence type="ECO:0000259" key="3">
    <source>
        <dbReference type="PROSITE" id="PS50994"/>
    </source>
</evidence>
<dbReference type="PANTHER" id="PTHR37984:SF7">
    <property type="entry name" value="INTEGRASE CATALYTIC DOMAIN-CONTAINING PROTEIN"/>
    <property type="match status" value="1"/>
</dbReference>
<dbReference type="PROSITE" id="PS50994">
    <property type="entry name" value="INTEGRASE"/>
    <property type="match status" value="1"/>
</dbReference>
<dbReference type="AlphaFoldDB" id="A0A5B7H656"/>
<dbReference type="GO" id="GO:0015074">
    <property type="term" value="P:DNA integration"/>
    <property type="evidence" value="ECO:0007669"/>
    <property type="project" value="InterPro"/>
</dbReference>
<protein>
    <recommendedName>
        <fullName evidence="1">RNA-directed DNA polymerase</fullName>
        <ecNumber evidence="1">2.7.7.49</ecNumber>
    </recommendedName>
</protein>
<dbReference type="GO" id="GO:0003676">
    <property type="term" value="F:nucleic acid binding"/>
    <property type="evidence" value="ECO:0007669"/>
    <property type="project" value="InterPro"/>
</dbReference>
<dbReference type="EMBL" id="VSRR010027343">
    <property type="protein sequence ID" value="MPC68131.1"/>
    <property type="molecule type" value="Genomic_DNA"/>
</dbReference>
<evidence type="ECO:0000313" key="5">
    <source>
        <dbReference type="Proteomes" id="UP000324222"/>
    </source>
</evidence>
<sequence length="298" mass="33396">MPEQPEFLSRYPALKAPSDGQNEEQVEQLTGAMAAATVAALNFDDCHTLDKEWVLQTSHQDPVYQLLVAKVLAGNWHPHRAQEIECLRPFFSVRDRLSVSRGLVTYTYDQGHVHLVILEGLCHQVAANLHASHQGLDSMLRRTRQMVHWPGLEGDLQYHQSSCDVCNAHTPSQPPEPLILTPAPEYPFHQTVVYVFQLDGCSYLAYTDKLTGWVEVAQLPSGTTSNKIMSQLRIYFVRWGAPEQVSTDGRTNLVSEEMTEFFKRWGVTVHPSSAHYLQSNGRAVPLSCPCTISEGGKL</sequence>
<name>A0A5B7H656_PORTR</name>
<proteinExistence type="predicted"/>